<dbReference type="AlphaFoldDB" id="A0A9Y2L0W5"/>
<dbReference type="EMBL" id="CP127247">
    <property type="protein sequence ID" value="WIY24814.1"/>
    <property type="molecule type" value="Genomic_DNA"/>
</dbReference>
<feature type="domain" description="DUF1254" evidence="2">
    <location>
        <begin position="16"/>
        <end position="137"/>
    </location>
</feature>
<dbReference type="KEGG" id="ppso:QPJ95_20305"/>
<gene>
    <name evidence="3" type="ORF">QPJ95_20305</name>
</gene>
<dbReference type="PANTHER" id="PTHR36509">
    <property type="entry name" value="BLL3101 PROTEIN"/>
    <property type="match status" value="1"/>
</dbReference>
<evidence type="ECO:0000313" key="3">
    <source>
        <dbReference type="EMBL" id="WIY24814.1"/>
    </source>
</evidence>
<dbReference type="Pfam" id="PF06863">
    <property type="entry name" value="DUF1254"/>
    <property type="match status" value="1"/>
</dbReference>
<dbReference type="Gene3D" id="2.60.40.1610">
    <property type="entry name" value="Domain of unknown function DUF1254"/>
    <property type="match status" value="1"/>
</dbReference>
<dbReference type="InterPro" id="IPR037050">
    <property type="entry name" value="DUF1254_sf"/>
</dbReference>
<dbReference type="PANTHER" id="PTHR36509:SF3">
    <property type="entry name" value="SIGNAL PEPTIDE PROTEIN"/>
    <property type="match status" value="1"/>
</dbReference>
<organism evidence="3 4">
    <name type="scientific">Parasedimentitalea psychrophila</name>
    <dbReference type="NCBI Taxonomy" id="2997337"/>
    <lineage>
        <taxon>Bacteria</taxon>
        <taxon>Pseudomonadati</taxon>
        <taxon>Pseudomonadota</taxon>
        <taxon>Alphaproteobacteria</taxon>
        <taxon>Rhodobacterales</taxon>
        <taxon>Paracoccaceae</taxon>
        <taxon>Parasedimentitalea</taxon>
    </lineage>
</organism>
<sequence length="412" mass="46167">MHVGPNEAIEGQQMGDLVIWEDFLDPKGIILTGNDTTVYGMIFLDLDANGPMVVDVPPSPFLGSVLDLWQVPLAGIDANGAKFVVVPADFPGELDMPDGYTLLRSRTSVAVFFARGLVIEGDVEGAVKTVTNSKVYPLSQINNPPELTVHLATGVDMDTISPMDPQVYWERVAEVMNFVDPEADQDASLMISLLEPLGVAPGQAFAPDERQKQILSDAAHFGWIMAQTISYAPRFDNIIYYPGTRWEWVLELDPSLQERFWRDLEARTNYYFQASMAQPAMKEKKIGAGSQYLRSARDAAGVWLDGTNTYKLNVPANPPAELFWSITLYDVETRSQVLAPSNNAALSSYDDLRYNEDGSVDLYFGPKAPDGYENNWVETLPGRGWWVWFRFYSPAEAFFDKSWQLTDFERLQ</sequence>
<protein>
    <submittedName>
        <fullName evidence="3">DUF1254 domain-containing protein</fullName>
    </submittedName>
</protein>
<feature type="domain" description="DUF1214" evidence="1">
    <location>
        <begin position="290"/>
        <end position="395"/>
    </location>
</feature>
<evidence type="ECO:0000313" key="4">
    <source>
        <dbReference type="Proteomes" id="UP001238334"/>
    </source>
</evidence>
<dbReference type="Proteomes" id="UP001238334">
    <property type="component" value="Chromosome"/>
</dbReference>
<dbReference type="Gene3D" id="2.60.120.600">
    <property type="entry name" value="Domain of unknown function DUF1214, C-terminal domain"/>
    <property type="match status" value="1"/>
</dbReference>
<accession>A0A9Y2L0W5</accession>
<dbReference type="RefSeq" id="WP_286018195.1">
    <property type="nucleotide sequence ID" value="NZ_CP127247.1"/>
</dbReference>
<dbReference type="InterPro" id="IPR010621">
    <property type="entry name" value="DUF1214"/>
</dbReference>
<evidence type="ECO:0000259" key="1">
    <source>
        <dbReference type="Pfam" id="PF06742"/>
    </source>
</evidence>
<dbReference type="Pfam" id="PF06742">
    <property type="entry name" value="DUF1214"/>
    <property type="match status" value="1"/>
</dbReference>
<proteinExistence type="predicted"/>
<dbReference type="InterPro" id="IPR010679">
    <property type="entry name" value="DUF1254"/>
</dbReference>
<dbReference type="InterPro" id="IPR037049">
    <property type="entry name" value="DUF1214_C_sf"/>
</dbReference>
<reference evidence="3 4" key="1">
    <citation type="submission" date="2023-06" db="EMBL/GenBank/DDBJ databases">
        <title>Parasedimentitalea psychrophila sp. nov., a psychrophilic bacterium isolated from deep-sea sediment.</title>
        <authorList>
            <person name="Li A."/>
        </authorList>
    </citation>
    <scope>NUCLEOTIDE SEQUENCE [LARGE SCALE GENOMIC DNA]</scope>
    <source>
        <strain evidence="3 4">QS115</strain>
    </source>
</reference>
<dbReference type="Gene3D" id="1.10.3360.10">
    <property type="entry name" value="VPA0735-like domain"/>
    <property type="match status" value="1"/>
</dbReference>
<dbReference type="SUPFAM" id="SSF160935">
    <property type="entry name" value="VPA0735-like"/>
    <property type="match status" value="1"/>
</dbReference>
<evidence type="ECO:0000259" key="2">
    <source>
        <dbReference type="Pfam" id="PF06863"/>
    </source>
</evidence>
<keyword evidence="4" id="KW-1185">Reference proteome</keyword>
<name>A0A9Y2L0W5_9RHOB</name>